<dbReference type="SUPFAM" id="SSF103473">
    <property type="entry name" value="MFS general substrate transporter"/>
    <property type="match status" value="1"/>
</dbReference>
<protein>
    <recommendedName>
        <fullName evidence="4">MFS transporter</fullName>
    </recommendedName>
</protein>
<evidence type="ECO:0000313" key="3">
    <source>
        <dbReference type="Proteomes" id="UP000480854"/>
    </source>
</evidence>
<feature type="transmembrane region" description="Helical" evidence="1">
    <location>
        <begin position="46"/>
        <end position="65"/>
    </location>
</feature>
<dbReference type="AlphaFoldDB" id="A0A9W7NDQ0"/>
<comment type="caution">
    <text evidence="2">The sequence shown here is derived from an EMBL/GenBank/DDBJ whole genome shotgun (WGS) entry which is preliminary data.</text>
</comment>
<accession>A0A9W7NDQ0</accession>
<evidence type="ECO:0008006" key="4">
    <source>
        <dbReference type="Google" id="ProtNLM"/>
    </source>
</evidence>
<keyword evidence="1" id="KW-0472">Membrane</keyword>
<sequence>MWGLLRNEQILRLRSLTAALMMAAFSLFWTAVAFRLSQEPFGLDQGGIAVFALVGAGGALATPLAGRIGDRAWARSTTIASHLLVVLSFALAAAADMVAAPALALCLLVLAPIELDVGRLATRSSAAVPSTCWTLRHVVG</sequence>
<gene>
    <name evidence="2" type="ORF">DS843_30520</name>
</gene>
<dbReference type="Proteomes" id="UP000480854">
    <property type="component" value="Unassembled WGS sequence"/>
</dbReference>
<evidence type="ECO:0000256" key="1">
    <source>
        <dbReference type="SAM" id="Phobius"/>
    </source>
</evidence>
<proteinExistence type="predicted"/>
<dbReference type="PANTHER" id="PTHR42910:SF1">
    <property type="entry name" value="MAJOR FACILITATOR SUPERFAMILY (MFS) PROFILE DOMAIN-CONTAINING PROTEIN"/>
    <property type="match status" value="1"/>
</dbReference>
<name>A0A9W7NDQ0_9PROT</name>
<dbReference type="Gene3D" id="1.20.1250.20">
    <property type="entry name" value="MFS general substrate transporter like domains"/>
    <property type="match status" value="1"/>
</dbReference>
<keyword evidence="1" id="KW-1133">Transmembrane helix</keyword>
<feature type="transmembrane region" description="Helical" evidence="1">
    <location>
        <begin position="12"/>
        <end position="34"/>
    </location>
</feature>
<reference evidence="2 3" key="1">
    <citation type="submission" date="2018-07" db="EMBL/GenBank/DDBJ databases">
        <title>Genome sequence of Azospirillum sp. ATCC 49961.</title>
        <authorList>
            <person name="Sant'Anna F.H."/>
            <person name="Baldani J.I."/>
            <person name="Zilli J.E."/>
            <person name="Reis V.M."/>
            <person name="Hartmann A."/>
            <person name="Cruz L."/>
            <person name="de Souza E.M."/>
            <person name="de Oliveira Pedrosa F."/>
            <person name="Passaglia L.M.P."/>
        </authorList>
    </citation>
    <scope>NUCLEOTIDE SEQUENCE [LARGE SCALE GENOMIC DNA]</scope>
    <source>
        <strain evidence="2 3">ATCC 49961</strain>
    </source>
</reference>
<organism evidence="2 3">
    <name type="scientific">Roseomonas genomospecies 6</name>
    <dbReference type="NCBI Taxonomy" id="214106"/>
    <lineage>
        <taxon>Bacteria</taxon>
        <taxon>Pseudomonadati</taxon>
        <taxon>Pseudomonadota</taxon>
        <taxon>Alphaproteobacteria</taxon>
        <taxon>Acetobacterales</taxon>
        <taxon>Roseomonadaceae</taxon>
        <taxon>Roseomonas</taxon>
    </lineage>
</organism>
<keyword evidence="3" id="KW-1185">Reference proteome</keyword>
<dbReference type="InterPro" id="IPR036259">
    <property type="entry name" value="MFS_trans_sf"/>
</dbReference>
<keyword evidence="1" id="KW-0812">Transmembrane</keyword>
<evidence type="ECO:0000313" key="2">
    <source>
        <dbReference type="EMBL" id="KAA0675673.1"/>
    </source>
</evidence>
<dbReference type="EMBL" id="QOKW01000062">
    <property type="protein sequence ID" value="KAA0675673.1"/>
    <property type="molecule type" value="Genomic_DNA"/>
</dbReference>
<dbReference type="PANTHER" id="PTHR42910">
    <property type="entry name" value="TRANSPORTER SCO4007-RELATED"/>
    <property type="match status" value="1"/>
</dbReference>